<accession>A0A6M0RKT8</accession>
<dbReference type="InterPro" id="IPR011010">
    <property type="entry name" value="DNA_brk_join_enz"/>
</dbReference>
<dbReference type="Gene3D" id="1.10.443.10">
    <property type="entry name" value="Intergrase catalytic core"/>
    <property type="match status" value="1"/>
</dbReference>
<comment type="caution">
    <text evidence="5">The sequence shown here is derived from an EMBL/GenBank/DDBJ whole genome shotgun (WGS) entry which is preliminary data.</text>
</comment>
<gene>
    <name evidence="5" type="ORF">DXZ20_12605</name>
</gene>
<dbReference type="InterPro" id="IPR010998">
    <property type="entry name" value="Integrase_recombinase_N"/>
</dbReference>
<evidence type="ECO:0000259" key="4">
    <source>
        <dbReference type="PROSITE" id="PS51898"/>
    </source>
</evidence>
<reference evidence="5 6" key="1">
    <citation type="journal article" date="2020" name="Microb. Ecol.">
        <title>Ecogenomics of the Marine Benthic Filamentous Cyanobacterium Adonisia.</title>
        <authorList>
            <person name="Walter J.M."/>
            <person name="Coutinho F.H."/>
            <person name="Leomil L."/>
            <person name="Hargreaves P.I."/>
            <person name="Campeao M.E."/>
            <person name="Vieira V.V."/>
            <person name="Silva B.S."/>
            <person name="Fistarol G.O."/>
            <person name="Salomon P.S."/>
            <person name="Sawabe T."/>
            <person name="Mino S."/>
            <person name="Hosokawa M."/>
            <person name="Miyashita H."/>
            <person name="Maruyama F."/>
            <person name="van Verk M.C."/>
            <person name="Dutilh B.E."/>
            <person name="Thompson C.C."/>
            <person name="Thompson F.L."/>
        </authorList>
    </citation>
    <scope>NUCLEOTIDE SEQUENCE [LARGE SCALE GENOMIC DNA]</scope>
    <source>
        <strain evidence="5 6">CCMR0081</strain>
    </source>
</reference>
<evidence type="ECO:0000256" key="1">
    <source>
        <dbReference type="ARBA" id="ARBA00008857"/>
    </source>
</evidence>
<sequence length="309" mass="36710">MDRQITPRELWYLWLAYVEYKTPYVAPSTVVRDYAKFEKRILKMMKEKPEINDARDVRAWLLDNFSLETARRTIQQFNAACKFAVAMGDLPVNPFDGLTRYWGKRRRITEDNYTAFTPQERAAIIDAFERDHPFYAFWVKFLFLSGCRPEEASALKWGDVASDFSEILINKALPVDTRIEQPTKTYRSTRFPCNAQMKRLLEELWKRNYREDITPETVSTHWLIPSVKGGPFDYKNFQTRYWRPTVEQLVRDRKVAFYFSEYHARHTFITELVKKGMDEQDISYLCRTSVAMIQRCYASQSRIVSVPEF</sequence>
<dbReference type="PANTHER" id="PTHR30349:SF41">
    <property type="entry name" value="INTEGRASE_RECOMBINASE PROTEIN MJ0367-RELATED"/>
    <property type="match status" value="1"/>
</dbReference>
<name>A0A6M0RKT8_9CYAN</name>
<dbReference type="Proteomes" id="UP000481033">
    <property type="component" value="Unassembled WGS sequence"/>
</dbReference>
<dbReference type="RefSeq" id="WP_163698509.1">
    <property type="nucleotide sequence ID" value="NZ_QXHD01000004.1"/>
</dbReference>
<dbReference type="InterPro" id="IPR050090">
    <property type="entry name" value="Tyrosine_recombinase_XerCD"/>
</dbReference>
<dbReference type="SUPFAM" id="SSF56349">
    <property type="entry name" value="DNA breaking-rejoining enzymes"/>
    <property type="match status" value="1"/>
</dbReference>
<evidence type="ECO:0000313" key="6">
    <source>
        <dbReference type="Proteomes" id="UP000481033"/>
    </source>
</evidence>
<keyword evidence="2" id="KW-0238">DNA-binding</keyword>
<dbReference type="EMBL" id="QXHD01000004">
    <property type="protein sequence ID" value="NEZ56500.1"/>
    <property type="molecule type" value="Genomic_DNA"/>
</dbReference>
<dbReference type="AlphaFoldDB" id="A0A6M0RKT8"/>
<dbReference type="GO" id="GO:0006310">
    <property type="term" value="P:DNA recombination"/>
    <property type="evidence" value="ECO:0007669"/>
    <property type="project" value="UniProtKB-KW"/>
</dbReference>
<dbReference type="PROSITE" id="PS51898">
    <property type="entry name" value="TYR_RECOMBINASE"/>
    <property type="match status" value="1"/>
</dbReference>
<evidence type="ECO:0000256" key="3">
    <source>
        <dbReference type="ARBA" id="ARBA00023172"/>
    </source>
</evidence>
<dbReference type="PANTHER" id="PTHR30349">
    <property type="entry name" value="PHAGE INTEGRASE-RELATED"/>
    <property type="match status" value="1"/>
</dbReference>
<dbReference type="InterPro" id="IPR002104">
    <property type="entry name" value="Integrase_catalytic"/>
</dbReference>
<dbReference type="GO" id="GO:0003677">
    <property type="term" value="F:DNA binding"/>
    <property type="evidence" value="ECO:0007669"/>
    <property type="project" value="UniProtKB-KW"/>
</dbReference>
<proteinExistence type="inferred from homology"/>
<evidence type="ECO:0000256" key="2">
    <source>
        <dbReference type="ARBA" id="ARBA00023125"/>
    </source>
</evidence>
<evidence type="ECO:0000313" key="5">
    <source>
        <dbReference type="EMBL" id="NEZ56500.1"/>
    </source>
</evidence>
<protein>
    <submittedName>
        <fullName evidence="5">Site-specific integrase</fullName>
    </submittedName>
</protein>
<organism evidence="5 6">
    <name type="scientific">Adonisia turfae CCMR0081</name>
    <dbReference type="NCBI Taxonomy" id="2292702"/>
    <lineage>
        <taxon>Bacteria</taxon>
        <taxon>Bacillati</taxon>
        <taxon>Cyanobacteriota</taxon>
        <taxon>Adonisia</taxon>
        <taxon>Adonisia turfae</taxon>
    </lineage>
</organism>
<keyword evidence="6" id="KW-1185">Reference proteome</keyword>
<keyword evidence="3" id="KW-0233">DNA recombination</keyword>
<dbReference type="Gene3D" id="1.10.150.130">
    <property type="match status" value="1"/>
</dbReference>
<dbReference type="GO" id="GO:0015074">
    <property type="term" value="P:DNA integration"/>
    <property type="evidence" value="ECO:0007669"/>
    <property type="project" value="InterPro"/>
</dbReference>
<dbReference type="InterPro" id="IPR013762">
    <property type="entry name" value="Integrase-like_cat_sf"/>
</dbReference>
<dbReference type="CDD" id="cd00397">
    <property type="entry name" value="DNA_BRE_C"/>
    <property type="match status" value="1"/>
</dbReference>
<feature type="domain" description="Tyr recombinase" evidence="4">
    <location>
        <begin position="111"/>
        <end position="309"/>
    </location>
</feature>
<dbReference type="Pfam" id="PF00589">
    <property type="entry name" value="Phage_integrase"/>
    <property type="match status" value="1"/>
</dbReference>
<comment type="similarity">
    <text evidence="1">Belongs to the 'phage' integrase family.</text>
</comment>